<dbReference type="InterPro" id="IPR029063">
    <property type="entry name" value="SAM-dependent_MTases_sf"/>
</dbReference>
<dbReference type="RefSeq" id="WP_275228499.1">
    <property type="nucleotide sequence ID" value="NZ_JARESE010000037.1"/>
</dbReference>
<keyword evidence="2" id="KW-1185">Reference proteome</keyword>
<protein>
    <submittedName>
        <fullName evidence="1">Methyltransferase domain-containing protein</fullName>
    </submittedName>
</protein>
<evidence type="ECO:0000313" key="2">
    <source>
        <dbReference type="Proteomes" id="UP001216253"/>
    </source>
</evidence>
<proteinExistence type="predicted"/>
<comment type="caution">
    <text evidence="1">The sequence shown here is derived from an EMBL/GenBank/DDBJ whole genome shotgun (WGS) entry which is preliminary data.</text>
</comment>
<dbReference type="Gene3D" id="3.40.50.150">
    <property type="entry name" value="Vaccinia Virus protein VP39"/>
    <property type="match status" value="1"/>
</dbReference>
<reference evidence="1 2" key="1">
    <citation type="submission" date="2023-03" db="EMBL/GenBank/DDBJ databases">
        <title>NovoSphingobium album sp. nov. isolated from polycyclic aromatic hydrocarbons- and heavy-metal polluted soil.</title>
        <authorList>
            <person name="Liu Z."/>
            <person name="Wang K."/>
        </authorList>
    </citation>
    <scope>NUCLEOTIDE SEQUENCE [LARGE SCALE GENOMIC DNA]</scope>
    <source>
        <strain evidence="1 2">H3SJ31-1</strain>
    </source>
</reference>
<keyword evidence="1" id="KW-0808">Transferase</keyword>
<dbReference type="EMBL" id="JARESE010000037">
    <property type="protein sequence ID" value="MDE8652415.1"/>
    <property type="molecule type" value="Genomic_DNA"/>
</dbReference>
<dbReference type="GO" id="GO:0008168">
    <property type="term" value="F:methyltransferase activity"/>
    <property type="evidence" value="ECO:0007669"/>
    <property type="project" value="UniProtKB-KW"/>
</dbReference>
<dbReference type="CDD" id="cd02440">
    <property type="entry name" value="AdoMet_MTases"/>
    <property type="match status" value="1"/>
</dbReference>
<organism evidence="1 2">
    <name type="scientific">Novosphingobium album</name>
    <name type="common">ex Liu et al. 2023</name>
    <dbReference type="NCBI Taxonomy" id="3031130"/>
    <lineage>
        <taxon>Bacteria</taxon>
        <taxon>Pseudomonadati</taxon>
        <taxon>Pseudomonadota</taxon>
        <taxon>Alphaproteobacteria</taxon>
        <taxon>Sphingomonadales</taxon>
        <taxon>Sphingomonadaceae</taxon>
        <taxon>Novosphingobium</taxon>
    </lineage>
</organism>
<evidence type="ECO:0000313" key="1">
    <source>
        <dbReference type="EMBL" id="MDE8652415.1"/>
    </source>
</evidence>
<dbReference type="PANTHER" id="PTHR43861">
    <property type="entry name" value="TRANS-ACONITATE 2-METHYLTRANSFERASE-RELATED"/>
    <property type="match status" value="1"/>
</dbReference>
<accession>A0ABT5WQT9</accession>
<dbReference type="Proteomes" id="UP001216253">
    <property type="component" value="Unassembled WGS sequence"/>
</dbReference>
<dbReference type="Pfam" id="PF13489">
    <property type="entry name" value="Methyltransf_23"/>
    <property type="match status" value="1"/>
</dbReference>
<dbReference type="GO" id="GO:0032259">
    <property type="term" value="P:methylation"/>
    <property type="evidence" value="ECO:0007669"/>
    <property type="project" value="UniProtKB-KW"/>
</dbReference>
<keyword evidence="1" id="KW-0489">Methyltransferase</keyword>
<sequence>MSNIKDVDGYRYGDAELNPSHGYLLPALVTELDRHASQTPGDKRVFDLGCGNGSISAEMAARSWDVTGVDASSEGIRQANAHHPGLRLEHGSAYDDLAARFGRFPVVVSLEVVEHIYAPRDYARNLFDLLEPGGTVIVSTPYHGYLKNLVMAVTGKMDAHFTALWDHGHIKFWSYATLGELLREAGFTDLRFRRVGRIAPLAKSMICVARKP</sequence>
<dbReference type="SUPFAM" id="SSF53335">
    <property type="entry name" value="S-adenosyl-L-methionine-dependent methyltransferases"/>
    <property type="match status" value="1"/>
</dbReference>
<name>A0ABT5WQT9_9SPHN</name>
<gene>
    <name evidence="1" type="ORF">PYV00_11945</name>
</gene>